<dbReference type="SUPFAM" id="SSF52980">
    <property type="entry name" value="Restriction endonuclease-like"/>
    <property type="match status" value="1"/>
</dbReference>
<dbReference type="EMBL" id="MDYQ01000033">
    <property type="protein sequence ID" value="PRP86245.1"/>
    <property type="molecule type" value="Genomic_DNA"/>
</dbReference>
<gene>
    <name evidence="2" type="ORF">PROFUN_05386</name>
</gene>
<dbReference type="Proteomes" id="UP000241769">
    <property type="component" value="Unassembled WGS sequence"/>
</dbReference>
<reference evidence="2 3" key="1">
    <citation type="journal article" date="2018" name="Genome Biol. Evol.">
        <title>Multiple Roots of Fruiting Body Formation in Amoebozoa.</title>
        <authorList>
            <person name="Hillmann F."/>
            <person name="Forbes G."/>
            <person name="Novohradska S."/>
            <person name="Ferling I."/>
            <person name="Riege K."/>
            <person name="Groth M."/>
            <person name="Westermann M."/>
            <person name="Marz M."/>
            <person name="Spaller T."/>
            <person name="Winckler T."/>
            <person name="Schaap P."/>
            <person name="Glockner G."/>
        </authorList>
    </citation>
    <scope>NUCLEOTIDE SEQUENCE [LARGE SCALE GENOMIC DNA]</scope>
    <source>
        <strain evidence="2 3">Jena</strain>
    </source>
</reference>
<accession>A0A2P6NQL5</accession>
<name>A0A2P6NQL5_9EUKA</name>
<dbReference type="Pfam" id="PF09588">
    <property type="entry name" value="YqaJ"/>
    <property type="match status" value="1"/>
</dbReference>
<evidence type="ECO:0000313" key="3">
    <source>
        <dbReference type="Proteomes" id="UP000241769"/>
    </source>
</evidence>
<sequence>MSSRFRMWQTPQGSQDWLSFREPSHKVDGVRVIPSSIVASIIGCGYTSIAYELKRYMDTVEPRKVEGYWIEWGKNYEQEAIDVYHHFTQSYGIQPGSLRHKTVPWLWASCDQIMYHGGNHLAILEIKCPQNLPRDWATDQTIWDKIRKHIVQVQMQMAVTEIYEAYLYYYHPTEGCLELKIPFDHDLRLMDALRPKILQGMCYSFK</sequence>
<evidence type="ECO:0000313" key="2">
    <source>
        <dbReference type="EMBL" id="PRP86245.1"/>
    </source>
</evidence>
<protein>
    <recommendedName>
        <fullName evidence="1">YqaJ viral recombinase domain-containing protein</fullName>
    </recommendedName>
</protein>
<organism evidence="2 3">
    <name type="scientific">Planoprotostelium fungivorum</name>
    <dbReference type="NCBI Taxonomy" id="1890364"/>
    <lineage>
        <taxon>Eukaryota</taxon>
        <taxon>Amoebozoa</taxon>
        <taxon>Evosea</taxon>
        <taxon>Variosea</taxon>
        <taxon>Cavosteliida</taxon>
        <taxon>Cavosteliaceae</taxon>
        <taxon>Planoprotostelium</taxon>
    </lineage>
</organism>
<keyword evidence="3" id="KW-1185">Reference proteome</keyword>
<dbReference type="InterPro" id="IPR011604">
    <property type="entry name" value="PDDEXK-like_dom_sf"/>
</dbReference>
<dbReference type="Gene3D" id="3.90.320.10">
    <property type="match status" value="1"/>
</dbReference>
<dbReference type="PANTHER" id="PTHR46609">
    <property type="entry name" value="EXONUCLEASE, PHAGE-TYPE/RECB, C-TERMINAL DOMAIN-CONTAINING PROTEIN"/>
    <property type="match status" value="1"/>
</dbReference>
<dbReference type="InterPro" id="IPR011335">
    <property type="entry name" value="Restrct_endonuc-II-like"/>
</dbReference>
<proteinExistence type="predicted"/>
<dbReference type="PANTHER" id="PTHR46609:SF8">
    <property type="entry name" value="YQAJ VIRAL RECOMBINASE DOMAIN-CONTAINING PROTEIN"/>
    <property type="match status" value="1"/>
</dbReference>
<dbReference type="AlphaFoldDB" id="A0A2P6NQL5"/>
<dbReference type="GO" id="GO:0006281">
    <property type="term" value="P:DNA repair"/>
    <property type="evidence" value="ECO:0007669"/>
    <property type="project" value="UniProtKB-ARBA"/>
</dbReference>
<comment type="caution">
    <text evidence="2">The sequence shown here is derived from an EMBL/GenBank/DDBJ whole genome shotgun (WGS) entry which is preliminary data.</text>
</comment>
<dbReference type="InParanoid" id="A0A2P6NQL5"/>
<dbReference type="InterPro" id="IPR019080">
    <property type="entry name" value="YqaJ_viral_recombinase"/>
</dbReference>
<dbReference type="InterPro" id="IPR051703">
    <property type="entry name" value="NF-kappa-B_Signaling_Reg"/>
</dbReference>
<evidence type="ECO:0000259" key="1">
    <source>
        <dbReference type="Pfam" id="PF09588"/>
    </source>
</evidence>
<feature type="domain" description="YqaJ viral recombinase" evidence="1">
    <location>
        <begin position="16"/>
        <end position="161"/>
    </location>
</feature>